<comment type="caution">
    <text evidence="4">The sequence shown here is derived from an EMBL/GenBank/DDBJ whole genome shotgun (WGS) entry which is preliminary data.</text>
</comment>
<evidence type="ECO:0000256" key="2">
    <source>
        <dbReference type="ARBA" id="ARBA00022857"/>
    </source>
</evidence>
<evidence type="ECO:0000313" key="4">
    <source>
        <dbReference type="EMBL" id="KAK0704042.1"/>
    </source>
</evidence>
<proteinExistence type="inferred from homology"/>
<dbReference type="RefSeq" id="XP_060290901.1">
    <property type="nucleotide sequence ID" value="XM_060443163.1"/>
</dbReference>
<name>A0AA39ZUN8_9PEZI</name>
<dbReference type="SUPFAM" id="SSF51735">
    <property type="entry name" value="NAD(P)-binding Rossmann-fold domains"/>
    <property type="match status" value="1"/>
</dbReference>
<dbReference type="Pfam" id="PF05368">
    <property type="entry name" value="NmrA"/>
    <property type="match status" value="1"/>
</dbReference>
<dbReference type="InterPro" id="IPR036291">
    <property type="entry name" value="NAD(P)-bd_dom_sf"/>
</dbReference>
<dbReference type="PANTHER" id="PTHR42748:SF7">
    <property type="entry name" value="NMRA LIKE REDOX SENSOR 1-RELATED"/>
    <property type="match status" value="1"/>
</dbReference>
<dbReference type="Gene3D" id="3.40.50.720">
    <property type="entry name" value="NAD(P)-binding Rossmann-like Domain"/>
    <property type="match status" value="1"/>
</dbReference>
<keyword evidence="5" id="KW-1185">Reference proteome</keyword>
<reference evidence="4" key="1">
    <citation type="submission" date="2023-06" db="EMBL/GenBank/DDBJ databases">
        <title>Genome-scale phylogeny and comparative genomics of the fungal order Sordariales.</title>
        <authorList>
            <consortium name="Lawrence Berkeley National Laboratory"/>
            <person name="Hensen N."/>
            <person name="Bonometti L."/>
            <person name="Westerberg I."/>
            <person name="Brannstrom I.O."/>
            <person name="Guillou S."/>
            <person name="Cros-Aarteil S."/>
            <person name="Calhoun S."/>
            <person name="Haridas S."/>
            <person name="Kuo A."/>
            <person name="Mondo S."/>
            <person name="Pangilinan J."/>
            <person name="Riley R."/>
            <person name="LaButti K."/>
            <person name="Andreopoulos B."/>
            <person name="Lipzen A."/>
            <person name="Chen C."/>
            <person name="Yanf M."/>
            <person name="Daum C."/>
            <person name="Ng V."/>
            <person name="Clum A."/>
            <person name="Steindorff A."/>
            <person name="Ohm R."/>
            <person name="Martin F."/>
            <person name="Silar P."/>
            <person name="Natvig D."/>
            <person name="Lalanne C."/>
            <person name="Gautier V."/>
            <person name="Ament-velasquez S.L."/>
            <person name="Kruys A."/>
            <person name="Hutchinson M.I."/>
            <person name="Powell A.J."/>
            <person name="Barry K."/>
            <person name="Miller A.N."/>
            <person name="Grigoriev I.V."/>
            <person name="Debuchy R."/>
            <person name="Gladieux P."/>
            <person name="Thoren M.H."/>
            <person name="Johannesson H."/>
        </authorList>
    </citation>
    <scope>NUCLEOTIDE SEQUENCE</scope>
    <source>
        <strain evidence="4">SMH2392-1A</strain>
    </source>
</reference>
<dbReference type="Proteomes" id="UP001172101">
    <property type="component" value="Unassembled WGS sequence"/>
</dbReference>
<feature type="domain" description="NmrA-like" evidence="3">
    <location>
        <begin position="4"/>
        <end position="276"/>
    </location>
</feature>
<dbReference type="EMBL" id="JAUIRO010000008">
    <property type="protein sequence ID" value="KAK0704042.1"/>
    <property type="molecule type" value="Genomic_DNA"/>
</dbReference>
<protein>
    <submittedName>
        <fullName evidence="4">Nucleoside-diphosphate-sugar epimerase family protein</fullName>
    </submittedName>
</protein>
<keyword evidence="2" id="KW-0521">NADP</keyword>
<dbReference type="PANTHER" id="PTHR42748">
    <property type="entry name" value="NITROGEN METABOLITE REPRESSION PROTEIN NMRA FAMILY MEMBER"/>
    <property type="match status" value="1"/>
</dbReference>
<dbReference type="GeneID" id="85326433"/>
<dbReference type="InterPro" id="IPR008030">
    <property type="entry name" value="NmrA-like"/>
</dbReference>
<dbReference type="AlphaFoldDB" id="A0AA39ZUN8"/>
<dbReference type="InterPro" id="IPR051164">
    <property type="entry name" value="NmrA-like_oxidored"/>
</dbReference>
<organism evidence="4 5">
    <name type="scientific">Lasiosphaeria miniovina</name>
    <dbReference type="NCBI Taxonomy" id="1954250"/>
    <lineage>
        <taxon>Eukaryota</taxon>
        <taxon>Fungi</taxon>
        <taxon>Dikarya</taxon>
        <taxon>Ascomycota</taxon>
        <taxon>Pezizomycotina</taxon>
        <taxon>Sordariomycetes</taxon>
        <taxon>Sordariomycetidae</taxon>
        <taxon>Sordariales</taxon>
        <taxon>Lasiosphaeriaceae</taxon>
        <taxon>Lasiosphaeria</taxon>
    </lineage>
</organism>
<sequence length="312" mass="33729">MSRALVICGATGKQGGAVIKHLLQQNNANDFEILAVTRNAASASAQRLLSTAPARIKLLQGDLLSPAALFQTAKQLTKSPIWGVFGVQVAIGSGSEVAEGKGLVDAALAAGVSLFVYTSVDRHGESDSFTNPTPIPHFAAKHAIEHHLVDKAPSKNMAWTILRPVAFMENLTDNYFGRVFIKCWDMAVRDKPLQLVAVSDIGFFAGEAFLKPDEYKGRAISLAGDELTLTQASEVFAAKTGGATLPTTNGVFPWLLMKLMKDLGVMFRWFYDQGYAVDIPALRKVNPGLKDFGTWLETESDFADKIKGAAKR</sequence>
<comment type="similarity">
    <text evidence="1">Belongs to the NmrA-type oxidoreductase family.</text>
</comment>
<evidence type="ECO:0000256" key="1">
    <source>
        <dbReference type="ARBA" id="ARBA00006328"/>
    </source>
</evidence>
<gene>
    <name evidence="4" type="ORF">B0T26DRAFT_733735</name>
</gene>
<evidence type="ECO:0000313" key="5">
    <source>
        <dbReference type="Proteomes" id="UP001172101"/>
    </source>
</evidence>
<evidence type="ECO:0000259" key="3">
    <source>
        <dbReference type="Pfam" id="PF05368"/>
    </source>
</evidence>
<accession>A0AA39ZUN8</accession>
<dbReference type="Gene3D" id="3.90.25.10">
    <property type="entry name" value="UDP-galactose 4-epimerase, domain 1"/>
    <property type="match status" value="1"/>
</dbReference>
<dbReference type="GO" id="GO:0005634">
    <property type="term" value="C:nucleus"/>
    <property type="evidence" value="ECO:0007669"/>
    <property type="project" value="TreeGrafter"/>
</dbReference>